<evidence type="ECO:0000313" key="4">
    <source>
        <dbReference type="Proteomes" id="UP001500221"/>
    </source>
</evidence>
<evidence type="ECO:0000256" key="1">
    <source>
        <dbReference type="SAM" id="MobiDB-lite"/>
    </source>
</evidence>
<proteinExistence type="predicted"/>
<gene>
    <name evidence="3" type="ORF">GCM10023340_33620</name>
</gene>
<keyword evidence="2" id="KW-0812">Transmembrane</keyword>
<comment type="caution">
    <text evidence="3">The sequence shown here is derived from an EMBL/GenBank/DDBJ whole genome shotgun (WGS) entry which is preliminary data.</text>
</comment>
<sequence length="137" mass="14946">MSTDEGVRADTGATPAEPQPADKPADIEPAGDAPRFWHRDHPVFTPLAGFFTGLLLVIVVLGAFWWLLEAVFEYDVSAHLWVFALALGVLLAINLALVVNPRTRRFARYMLFGVVITPAVVLLVGALAFYVLLQTDG</sequence>
<organism evidence="3 4">
    <name type="scientific">Nocardioides marinquilinus</name>
    <dbReference type="NCBI Taxonomy" id="1210400"/>
    <lineage>
        <taxon>Bacteria</taxon>
        <taxon>Bacillati</taxon>
        <taxon>Actinomycetota</taxon>
        <taxon>Actinomycetes</taxon>
        <taxon>Propionibacteriales</taxon>
        <taxon>Nocardioidaceae</taxon>
        <taxon>Nocardioides</taxon>
    </lineage>
</organism>
<reference evidence="4" key="1">
    <citation type="journal article" date="2019" name="Int. J. Syst. Evol. Microbiol.">
        <title>The Global Catalogue of Microorganisms (GCM) 10K type strain sequencing project: providing services to taxonomists for standard genome sequencing and annotation.</title>
        <authorList>
            <consortium name="The Broad Institute Genomics Platform"/>
            <consortium name="The Broad Institute Genome Sequencing Center for Infectious Disease"/>
            <person name="Wu L."/>
            <person name="Ma J."/>
        </authorList>
    </citation>
    <scope>NUCLEOTIDE SEQUENCE [LARGE SCALE GENOMIC DNA]</scope>
    <source>
        <strain evidence="4">JCM 18459</strain>
    </source>
</reference>
<evidence type="ECO:0000256" key="2">
    <source>
        <dbReference type="SAM" id="Phobius"/>
    </source>
</evidence>
<feature type="transmembrane region" description="Helical" evidence="2">
    <location>
        <begin position="43"/>
        <end position="68"/>
    </location>
</feature>
<feature type="region of interest" description="Disordered" evidence="1">
    <location>
        <begin position="1"/>
        <end position="25"/>
    </location>
</feature>
<protein>
    <submittedName>
        <fullName evidence="3">Uncharacterized protein</fullName>
    </submittedName>
</protein>
<feature type="transmembrane region" description="Helical" evidence="2">
    <location>
        <begin position="111"/>
        <end position="133"/>
    </location>
</feature>
<keyword evidence="4" id="KW-1185">Reference proteome</keyword>
<keyword evidence="2" id="KW-1133">Transmembrane helix</keyword>
<evidence type="ECO:0000313" key="3">
    <source>
        <dbReference type="EMBL" id="GAA5152758.1"/>
    </source>
</evidence>
<keyword evidence="2" id="KW-0472">Membrane</keyword>
<dbReference type="Proteomes" id="UP001500221">
    <property type="component" value="Unassembled WGS sequence"/>
</dbReference>
<accession>A0ABP9PV58</accession>
<dbReference type="EMBL" id="BAABKG010000004">
    <property type="protein sequence ID" value="GAA5152758.1"/>
    <property type="molecule type" value="Genomic_DNA"/>
</dbReference>
<dbReference type="RefSeq" id="WP_345461161.1">
    <property type="nucleotide sequence ID" value="NZ_BAABKG010000004.1"/>
</dbReference>
<feature type="transmembrane region" description="Helical" evidence="2">
    <location>
        <begin position="80"/>
        <end position="99"/>
    </location>
</feature>
<name>A0ABP9PV58_9ACTN</name>